<dbReference type="AlphaFoldDB" id="A0A645FXX0"/>
<sequence length="173" mass="18863">MIKRIAALIMALFLMASFYLYALLQEDEETKRTDQWVVAGDDGLTRAQERVISTDPAVLAGAMGLSLPLPRELSSGEVKDGQYHGYRVRQLEAVSADASVLGVRPASAAPLIRGSGLQFESTDKTLMSYPLLRAEMDGSAYYSLASEQAAFIIRLPLHLPEDETLSGFILAQP</sequence>
<name>A0A645FXX0_9ZZZZ</name>
<gene>
    <name evidence="1" type="ORF">SDC9_166089</name>
</gene>
<organism evidence="1">
    <name type="scientific">bioreactor metagenome</name>
    <dbReference type="NCBI Taxonomy" id="1076179"/>
    <lineage>
        <taxon>unclassified sequences</taxon>
        <taxon>metagenomes</taxon>
        <taxon>ecological metagenomes</taxon>
    </lineage>
</organism>
<accession>A0A645FXX0</accession>
<dbReference type="EMBL" id="VSSQ01066126">
    <property type="protein sequence ID" value="MPN18726.1"/>
    <property type="molecule type" value="Genomic_DNA"/>
</dbReference>
<protein>
    <submittedName>
        <fullName evidence="1">Uncharacterized protein</fullName>
    </submittedName>
</protein>
<proteinExistence type="predicted"/>
<comment type="caution">
    <text evidence="1">The sequence shown here is derived from an EMBL/GenBank/DDBJ whole genome shotgun (WGS) entry which is preliminary data.</text>
</comment>
<evidence type="ECO:0000313" key="1">
    <source>
        <dbReference type="EMBL" id="MPN18726.1"/>
    </source>
</evidence>
<reference evidence="1" key="1">
    <citation type="submission" date="2019-08" db="EMBL/GenBank/DDBJ databases">
        <authorList>
            <person name="Kucharzyk K."/>
            <person name="Murdoch R.W."/>
            <person name="Higgins S."/>
            <person name="Loffler F."/>
        </authorList>
    </citation>
    <scope>NUCLEOTIDE SEQUENCE</scope>
</reference>